<evidence type="ECO:0000313" key="1">
    <source>
        <dbReference type="EMBL" id="RAP35611.1"/>
    </source>
</evidence>
<dbReference type="InterPro" id="IPR020568">
    <property type="entry name" value="Ribosomal_Su5_D2-typ_SF"/>
</dbReference>
<dbReference type="EMBL" id="MVJN01000008">
    <property type="protein sequence ID" value="RAP35611.1"/>
    <property type="molecule type" value="Genomic_DNA"/>
</dbReference>
<dbReference type="InterPro" id="IPR036554">
    <property type="entry name" value="GHMP_kinase_C_sf"/>
</dbReference>
<dbReference type="SUPFAM" id="SSF55060">
    <property type="entry name" value="GHMP Kinase, C-terminal domain"/>
    <property type="match status" value="1"/>
</dbReference>
<dbReference type="Proteomes" id="UP000249458">
    <property type="component" value="Unassembled WGS sequence"/>
</dbReference>
<proteinExistence type="predicted"/>
<dbReference type="SUPFAM" id="SSF54211">
    <property type="entry name" value="Ribosomal protein S5 domain 2-like"/>
    <property type="match status" value="1"/>
</dbReference>
<organism evidence="1 2">
    <name type="scientific">Legionella quinlivanii</name>
    <dbReference type="NCBI Taxonomy" id="45073"/>
    <lineage>
        <taxon>Bacteria</taxon>
        <taxon>Pseudomonadati</taxon>
        <taxon>Pseudomonadota</taxon>
        <taxon>Gammaproteobacteria</taxon>
        <taxon>Legionellales</taxon>
        <taxon>Legionellaceae</taxon>
        <taxon>Legionella</taxon>
    </lineage>
</organism>
<reference evidence="1 2" key="1">
    <citation type="submission" date="2017-02" db="EMBL/GenBank/DDBJ databases">
        <title>Legionella quilivanii strain from human: case report and whole genome sequencing analysis.</title>
        <authorList>
            <person name="Lalancette C."/>
            <person name="Leduc J.-M."/>
            <person name="Levesque S."/>
            <person name="Fournier E."/>
            <person name="Saoud J."/>
            <person name="Faucher S.P."/>
            <person name="Bernard K."/>
            <person name="Martineau C."/>
            <person name="Longtin J."/>
        </authorList>
    </citation>
    <scope>NUCLEOTIDE SEQUENCE [LARGE SCALE GENOMIC DNA]</scope>
    <source>
        <strain evidence="1 2">ID143958</strain>
    </source>
</reference>
<dbReference type="RefSeq" id="WP_112220014.1">
    <property type="nucleotide sequence ID" value="NZ_MVJN01000008.1"/>
</dbReference>
<dbReference type="Gene3D" id="3.30.70.890">
    <property type="entry name" value="GHMP kinase, C-terminal domain"/>
    <property type="match status" value="1"/>
</dbReference>
<dbReference type="Gene3D" id="3.30.230.10">
    <property type="match status" value="1"/>
</dbReference>
<protein>
    <recommendedName>
        <fullName evidence="3">Mevalonate kinase</fullName>
    </recommendedName>
</protein>
<evidence type="ECO:0000313" key="2">
    <source>
        <dbReference type="Proteomes" id="UP000249458"/>
    </source>
</evidence>
<sequence>MKWSIPAKTFLIGEYAAVIGKPAIILTTSPCFELRINSTEEIQGIHPESPAGKWWSRQKQAGAGLSWVDPYQGQGGLGASSAQFLGAYLASCYLQNISPTQENLLNAYFECAWNGKGLRPSGYDVLAQSNHHCVYINREQNTLGCYQWPFPDIAFLLLHSGKKLATHHHLQDMSLPDAIHVLPSIVEQAKTAFEHNDSQSLIDAINTYHQRLSEMGLVAEHSHQQIMDLKADKSVLAAKGCGALGADVLLIVVAAEQLNEQKIKLAHEGWVILASTDHLYIGEALI</sequence>
<accession>A0A364LH92</accession>
<dbReference type="AlphaFoldDB" id="A0A364LH92"/>
<name>A0A364LH92_9GAMM</name>
<comment type="caution">
    <text evidence="1">The sequence shown here is derived from an EMBL/GenBank/DDBJ whole genome shotgun (WGS) entry which is preliminary data.</text>
</comment>
<evidence type="ECO:0008006" key="3">
    <source>
        <dbReference type="Google" id="ProtNLM"/>
    </source>
</evidence>
<gene>
    <name evidence="1" type="ORF">B1207_10935</name>
</gene>
<dbReference type="InterPro" id="IPR014721">
    <property type="entry name" value="Ribsml_uS5_D2-typ_fold_subgr"/>
</dbReference>